<dbReference type="RefSeq" id="WP_196605729.1">
    <property type="nucleotide sequence ID" value="NZ_CP116940.1"/>
</dbReference>
<evidence type="ECO:0000313" key="5">
    <source>
        <dbReference type="Proteomes" id="UP001239167"/>
    </source>
</evidence>
<comment type="caution">
    <text evidence="4">The sequence shown here is derived from an EMBL/GenBank/DDBJ whole genome shotgun (WGS) entry which is preliminary data.</text>
</comment>
<evidence type="ECO:0000256" key="1">
    <source>
        <dbReference type="ARBA" id="ARBA00022505"/>
    </source>
</evidence>
<reference evidence="4 5" key="1">
    <citation type="submission" date="2023-07" db="EMBL/GenBank/DDBJ databases">
        <title>Genomic Encyclopedia of Type Strains, Phase IV (KMG-IV): sequencing the most valuable type-strain genomes for metagenomic binning, comparative biology and taxonomic classification.</title>
        <authorList>
            <person name="Goeker M."/>
        </authorList>
    </citation>
    <scope>NUCLEOTIDE SEQUENCE [LARGE SCALE GENOMIC DNA]</scope>
    <source>
        <strain evidence="4 5">DSM 16980</strain>
    </source>
</reference>
<feature type="domain" description="Mop" evidence="3">
    <location>
        <begin position="2"/>
        <end position="68"/>
    </location>
</feature>
<dbReference type="PROSITE" id="PS51866">
    <property type="entry name" value="MOP"/>
    <property type="match status" value="1"/>
</dbReference>
<dbReference type="InterPro" id="IPR005116">
    <property type="entry name" value="Transp-assoc_OB_typ1"/>
</dbReference>
<name>A0ABT9Y525_9FIRM</name>
<evidence type="ECO:0000313" key="4">
    <source>
        <dbReference type="EMBL" id="MDQ0202930.1"/>
    </source>
</evidence>
<dbReference type="Gene3D" id="2.40.50.100">
    <property type="match status" value="1"/>
</dbReference>
<keyword evidence="1 2" id="KW-0500">Molybdenum</keyword>
<evidence type="ECO:0000259" key="3">
    <source>
        <dbReference type="PROSITE" id="PS51866"/>
    </source>
</evidence>
<evidence type="ECO:0000256" key="2">
    <source>
        <dbReference type="PROSITE-ProRule" id="PRU01213"/>
    </source>
</evidence>
<sequence length="69" mass="7158">MRLSARNQLKGVICGIDTGSVNDVVKIKLASGDIVSATITKQSVKELGLEVGKEAYAVIKASSVIVAVD</sequence>
<accession>A0ABT9Y525</accession>
<dbReference type="EMBL" id="JAUSUE010000003">
    <property type="protein sequence ID" value="MDQ0202930.1"/>
    <property type="molecule type" value="Genomic_DNA"/>
</dbReference>
<protein>
    <submittedName>
        <fullName evidence="4">Molybdopterin-binding protein</fullName>
    </submittedName>
</protein>
<dbReference type="Proteomes" id="UP001239167">
    <property type="component" value="Unassembled WGS sequence"/>
</dbReference>
<dbReference type="NCBIfam" id="TIGR00638">
    <property type="entry name" value="Mop"/>
    <property type="match status" value="1"/>
</dbReference>
<dbReference type="InterPro" id="IPR008995">
    <property type="entry name" value="Mo/tungstate-bd_C_term_dom"/>
</dbReference>
<organism evidence="4 5">
    <name type="scientific">Pectinatus haikarae</name>
    <dbReference type="NCBI Taxonomy" id="349096"/>
    <lineage>
        <taxon>Bacteria</taxon>
        <taxon>Bacillati</taxon>
        <taxon>Bacillota</taxon>
        <taxon>Negativicutes</taxon>
        <taxon>Selenomonadales</taxon>
        <taxon>Selenomonadaceae</taxon>
        <taxon>Pectinatus</taxon>
    </lineage>
</organism>
<dbReference type="SUPFAM" id="SSF50331">
    <property type="entry name" value="MOP-like"/>
    <property type="match status" value="1"/>
</dbReference>
<proteinExistence type="predicted"/>
<dbReference type="Pfam" id="PF03459">
    <property type="entry name" value="TOBE"/>
    <property type="match status" value="1"/>
</dbReference>
<gene>
    <name evidence="4" type="ORF">J2S01_000626</name>
</gene>
<keyword evidence="5" id="KW-1185">Reference proteome</keyword>
<dbReference type="InterPro" id="IPR004606">
    <property type="entry name" value="Mop_domain"/>
</dbReference>